<accession>N8YP39</accession>
<comment type="caution">
    <text evidence="1">The sequence shown here is derived from an EMBL/GenBank/DDBJ whole genome shotgun (WGS) entry which is preliminary data.</text>
</comment>
<dbReference type="AlphaFoldDB" id="N8YP39"/>
<dbReference type="RefSeq" id="WP_004828875.1">
    <property type="nucleotide sequence ID" value="NZ_KB849467.1"/>
</dbReference>
<protein>
    <recommendedName>
        <fullName evidence="3">DUF3077 domain-containing protein</fullName>
    </recommendedName>
</protein>
<sequence length="89" mass="9886">MEKQIKIQDIDISTTPSVIAQNVFLQAVSPIVAVLEKDGRESVKEFTFCSMWLAMGLYINNLSTSDAEKALKHATSNVIKELKKMRGEG</sequence>
<dbReference type="HOGENOM" id="CLU_2447898_0_0_6"/>
<dbReference type="EMBL" id="APPK01000021">
    <property type="protein sequence ID" value="ENV23054.1"/>
    <property type="molecule type" value="Genomic_DNA"/>
</dbReference>
<dbReference type="PATRIC" id="fig|1217651.3.peg.865"/>
<proteinExistence type="predicted"/>
<reference evidence="1 2" key="1">
    <citation type="submission" date="2013-02" db="EMBL/GenBank/DDBJ databases">
        <title>The Genome Sequence of Acinetobacter bereziniae NIPH 3.</title>
        <authorList>
            <consortium name="The Broad Institute Genome Sequencing Platform"/>
            <consortium name="The Broad Institute Genome Sequencing Center for Infectious Disease"/>
            <person name="Cerqueira G."/>
            <person name="Feldgarden M."/>
            <person name="Courvalin P."/>
            <person name="Perichon B."/>
            <person name="Grillot-Courvalin C."/>
            <person name="Clermont D."/>
            <person name="Rocha E."/>
            <person name="Yoon E.-J."/>
            <person name="Nemec A."/>
            <person name="Walker B."/>
            <person name="Young S.K."/>
            <person name="Zeng Q."/>
            <person name="Gargeya S."/>
            <person name="Fitzgerald M."/>
            <person name="Haas B."/>
            <person name="Abouelleil A."/>
            <person name="Alvarado L."/>
            <person name="Arachchi H.M."/>
            <person name="Berlin A.M."/>
            <person name="Chapman S.B."/>
            <person name="Dewar J."/>
            <person name="Goldberg J."/>
            <person name="Griggs A."/>
            <person name="Gujja S."/>
            <person name="Hansen M."/>
            <person name="Howarth C."/>
            <person name="Imamovic A."/>
            <person name="Larimer J."/>
            <person name="McCowan C."/>
            <person name="Murphy C."/>
            <person name="Neiman D."/>
            <person name="Pearson M."/>
            <person name="Priest M."/>
            <person name="Roberts A."/>
            <person name="Saif S."/>
            <person name="Shea T."/>
            <person name="Sisk P."/>
            <person name="Sykes S."/>
            <person name="Wortman J."/>
            <person name="Nusbaum C."/>
            <person name="Birren B."/>
        </authorList>
    </citation>
    <scope>NUCLEOTIDE SEQUENCE [LARGE SCALE GENOMIC DNA]</scope>
    <source>
        <strain evidence="1 2">NIPH 3</strain>
    </source>
</reference>
<evidence type="ECO:0008006" key="3">
    <source>
        <dbReference type="Google" id="ProtNLM"/>
    </source>
</evidence>
<organism evidence="1 2">
    <name type="scientific">Acinetobacter bereziniae NIPH 3</name>
    <dbReference type="NCBI Taxonomy" id="1217651"/>
    <lineage>
        <taxon>Bacteria</taxon>
        <taxon>Pseudomonadati</taxon>
        <taxon>Pseudomonadota</taxon>
        <taxon>Gammaproteobacteria</taxon>
        <taxon>Moraxellales</taxon>
        <taxon>Moraxellaceae</taxon>
        <taxon>Acinetobacter</taxon>
    </lineage>
</organism>
<dbReference type="Proteomes" id="UP000013270">
    <property type="component" value="Unassembled WGS sequence"/>
</dbReference>
<evidence type="ECO:0000313" key="1">
    <source>
        <dbReference type="EMBL" id="ENV23054.1"/>
    </source>
</evidence>
<name>N8YP39_ACIBZ</name>
<evidence type="ECO:0000313" key="2">
    <source>
        <dbReference type="Proteomes" id="UP000013270"/>
    </source>
</evidence>
<gene>
    <name evidence="1" type="ORF">F963_00895</name>
</gene>